<evidence type="ECO:0000313" key="12">
    <source>
        <dbReference type="EMBL" id="KMN13107.1"/>
    </source>
</evidence>
<evidence type="ECO:0000256" key="4">
    <source>
        <dbReference type="ARBA" id="ARBA00005533"/>
    </source>
</evidence>
<evidence type="ECO:0000259" key="11">
    <source>
        <dbReference type="SMART" id="SM00990"/>
    </source>
</evidence>
<sequence length="549" mass="63076">MISNPLEDTFYYLKNFQHVLAWIKSRYDDVLSLDEQVFIEHFLLLPSGSQALWVRLVMRKGQHFRASKLCYPEIGDIARAAAPLLELGWIDDHAALSIAEVFDVLQKAEIQHAFSVHITHPNAKKTDLLAALSQALTHIQSLSMWCPSLQDTLYTLTNRPLSDRLRLMFFGNLSQDWSDLVLADLGLFTYETVAFSPDSRALRCRADIEGYLHLHACREQLEAPGDLEQVFAQLLEYQAQSRWLQRRRSRLLFQLGQHHERACDYARALQIYPHSQHPQARGRTVRVLEQLGEHQQALALAQTCEQAPCSDAELQQLQRMIPRLRRKLGMSARVRAKPAVPERLDLRLGREDPGSVESKVAAHLHTLDAPVHYVENTLINSLFGLLCWPAIFAPLPGAFFHPYQSGPADLLEEDFHERRCALFEAAFAQLQDGRYQDTIRDTYARKFGVQSPFVAWGSLSEALLEEALSCLPPEHLQLWFRRLLLDIKANRAGMPDLIQFWPRQKTYRMIEVKGPGDRLQDNQLRWLAFCEQHQMPVTVCYVQWQEGDA</sequence>
<dbReference type="PANTHER" id="PTHR15749">
    <property type="entry name" value="FANCONI-ASSOCIATED NUCLEASE 1"/>
    <property type="match status" value="1"/>
</dbReference>
<dbReference type="AlphaFoldDB" id="A0A0J6ILV8"/>
<dbReference type="InterPro" id="IPR011856">
    <property type="entry name" value="tRNA_endonuc-like_dom_sf"/>
</dbReference>
<dbReference type="InterPro" id="IPR040603">
    <property type="entry name" value="FAN1_SAP_bact"/>
</dbReference>
<dbReference type="SUPFAM" id="SSF48452">
    <property type="entry name" value="TPR-like"/>
    <property type="match status" value="1"/>
</dbReference>
<evidence type="ECO:0000256" key="6">
    <source>
        <dbReference type="ARBA" id="ARBA00022722"/>
    </source>
</evidence>
<evidence type="ECO:0000256" key="5">
    <source>
        <dbReference type="ARBA" id="ARBA00012029"/>
    </source>
</evidence>
<dbReference type="Gene3D" id="3.40.1350.10">
    <property type="match status" value="1"/>
</dbReference>
<dbReference type="InterPro" id="IPR033315">
    <property type="entry name" value="Fan1-like"/>
</dbReference>
<dbReference type="Gene3D" id="1.25.40.10">
    <property type="entry name" value="Tetratricopeptide repeat domain"/>
    <property type="match status" value="1"/>
</dbReference>
<keyword evidence="10" id="KW-0464">Manganese</keyword>
<accession>A0A0J6ILV8</accession>
<evidence type="ECO:0000256" key="7">
    <source>
        <dbReference type="ARBA" id="ARBA00022723"/>
    </source>
</evidence>
<protein>
    <recommendedName>
        <fullName evidence="5">phosphodiesterase I</fullName>
        <ecNumber evidence="5">3.1.4.1</ecNumber>
    </recommendedName>
</protein>
<gene>
    <name evidence="12" type="ORF">TU86_13540</name>
</gene>
<dbReference type="InterPro" id="IPR014883">
    <property type="entry name" value="VRR_NUC"/>
</dbReference>
<evidence type="ECO:0000313" key="13">
    <source>
        <dbReference type="Proteomes" id="UP000036325"/>
    </source>
</evidence>
<dbReference type="FunFam" id="3.40.1350.10:FF:000024">
    <property type="entry name" value="Fanconi-associated nuclease"/>
    <property type="match status" value="1"/>
</dbReference>
<comment type="cofactor">
    <cofactor evidence="2">
        <name>Mn(2+)</name>
        <dbReference type="ChEBI" id="CHEBI:29035"/>
    </cofactor>
</comment>
<comment type="cofactor">
    <cofactor evidence="3">
        <name>Mg(2+)</name>
        <dbReference type="ChEBI" id="CHEBI:18420"/>
    </cofactor>
</comment>
<dbReference type="EC" id="3.1.4.1" evidence="5"/>
<dbReference type="InterPro" id="IPR011990">
    <property type="entry name" value="TPR-like_helical_dom_sf"/>
</dbReference>
<dbReference type="Proteomes" id="UP000036325">
    <property type="component" value="Unassembled WGS sequence"/>
</dbReference>
<dbReference type="Pfam" id="PF08774">
    <property type="entry name" value="VRR_NUC"/>
    <property type="match status" value="1"/>
</dbReference>
<dbReference type="OrthoDB" id="9803913at2"/>
<comment type="similarity">
    <text evidence="4">Belongs to the FAN1 family.</text>
</comment>
<dbReference type="InterPro" id="IPR049125">
    <property type="entry name" value="FAN1-like_WH"/>
</dbReference>
<dbReference type="PATRIC" id="fig|1608994.3.peg.3362"/>
<organism evidence="12 13">
    <name type="scientific">Pseudomonas weihenstephanensis</name>
    <dbReference type="NCBI Taxonomy" id="1608994"/>
    <lineage>
        <taxon>Bacteria</taxon>
        <taxon>Pseudomonadati</taxon>
        <taxon>Pseudomonadota</taxon>
        <taxon>Gammaproteobacteria</taxon>
        <taxon>Pseudomonadales</taxon>
        <taxon>Pseudomonadaceae</taxon>
        <taxon>Pseudomonas</taxon>
    </lineage>
</organism>
<dbReference type="EMBL" id="JYLF01000005">
    <property type="protein sequence ID" value="KMN13107.1"/>
    <property type="molecule type" value="Genomic_DNA"/>
</dbReference>
<dbReference type="GO" id="GO:0003676">
    <property type="term" value="F:nucleic acid binding"/>
    <property type="evidence" value="ECO:0007669"/>
    <property type="project" value="InterPro"/>
</dbReference>
<dbReference type="RefSeq" id="WP_048364832.1">
    <property type="nucleotide sequence ID" value="NZ_JYLF01000005.1"/>
</dbReference>
<feature type="domain" description="VRR-NUC" evidence="11">
    <location>
        <begin position="430"/>
        <end position="544"/>
    </location>
</feature>
<name>A0A0J6ILV8_9PSED</name>
<evidence type="ECO:0000256" key="10">
    <source>
        <dbReference type="ARBA" id="ARBA00023211"/>
    </source>
</evidence>
<keyword evidence="9" id="KW-0460">Magnesium</keyword>
<dbReference type="GO" id="GO:0046872">
    <property type="term" value="F:metal ion binding"/>
    <property type="evidence" value="ECO:0007669"/>
    <property type="project" value="UniProtKB-KW"/>
</dbReference>
<dbReference type="PANTHER" id="PTHR15749:SF4">
    <property type="entry name" value="FANCONI-ASSOCIATED NUCLEASE 1"/>
    <property type="match status" value="1"/>
</dbReference>
<keyword evidence="6" id="KW-0540">Nuclease</keyword>
<proteinExistence type="inferred from homology"/>
<evidence type="ECO:0000256" key="1">
    <source>
        <dbReference type="ARBA" id="ARBA00000983"/>
    </source>
</evidence>
<reference evidence="12 13" key="1">
    <citation type="submission" date="2015-02" db="EMBL/GenBank/DDBJ databases">
        <title>Pseudomonas helleri sp. nov. and Pseudomonas weihenstephanensis sp. nov., isolated from raw cows milk.</title>
        <authorList>
            <person name="von Neubeck M."/>
            <person name="Huptas C."/>
            <person name="Wenning M."/>
            <person name="Scherer S."/>
        </authorList>
    </citation>
    <scope>NUCLEOTIDE SEQUENCE [LARGE SCALE GENOMIC DNA]</scope>
    <source>
        <strain evidence="12 13">DSM 29166</strain>
    </source>
</reference>
<dbReference type="GO" id="GO:0036297">
    <property type="term" value="P:interstrand cross-link repair"/>
    <property type="evidence" value="ECO:0007669"/>
    <property type="project" value="InterPro"/>
</dbReference>
<dbReference type="STRING" id="1608994.TU86_13540"/>
<evidence type="ECO:0000256" key="9">
    <source>
        <dbReference type="ARBA" id="ARBA00022842"/>
    </source>
</evidence>
<comment type="caution">
    <text evidence="12">The sequence shown here is derived from an EMBL/GenBank/DDBJ whole genome shotgun (WGS) entry which is preliminary data.</text>
</comment>
<dbReference type="Pfam" id="PF18081">
    <property type="entry name" value="FANC_SAP"/>
    <property type="match status" value="1"/>
</dbReference>
<evidence type="ECO:0000256" key="3">
    <source>
        <dbReference type="ARBA" id="ARBA00001946"/>
    </source>
</evidence>
<keyword evidence="8" id="KW-0378">Hydrolase</keyword>
<evidence type="ECO:0000256" key="8">
    <source>
        <dbReference type="ARBA" id="ARBA00022801"/>
    </source>
</evidence>
<comment type="catalytic activity">
    <reaction evidence="1">
        <text>Hydrolytically removes 5'-nucleotides successively from the 3'-hydroxy termini of 3'-hydroxy-terminated oligonucleotides.</text>
        <dbReference type="EC" id="3.1.4.1"/>
    </reaction>
</comment>
<dbReference type="SMART" id="SM00990">
    <property type="entry name" value="VRR_NUC"/>
    <property type="match status" value="1"/>
</dbReference>
<dbReference type="Pfam" id="PF21315">
    <property type="entry name" value="FAN1_HTH"/>
    <property type="match status" value="1"/>
</dbReference>
<dbReference type="GO" id="GO:0004528">
    <property type="term" value="F:phosphodiesterase I activity"/>
    <property type="evidence" value="ECO:0007669"/>
    <property type="project" value="UniProtKB-EC"/>
</dbReference>
<evidence type="ECO:0000256" key="2">
    <source>
        <dbReference type="ARBA" id="ARBA00001936"/>
    </source>
</evidence>
<keyword evidence="7" id="KW-0479">Metal-binding</keyword>